<sequence length="34" mass="3740">MQVLQRRQGDRFTLDPLLLAHFAMVEGAAQRGGG</sequence>
<dbReference type="STRING" id="483219.LILAB_28820"/>
<dbReference type="HOGENOM" id="CLU_3374772_0_0_7"/>
<name>F8CK89_MYXFH</name>
<dbReference type="KEGG" id="mfu:LILAB_28820"/>
<gene>
    <name evidence="1" type="ordered locus">LILAB_28820</name>
</gene>
<dbReference type="EMBL" id="CP002830">
    <property type="protein sequence ID" value="AEI67645.1"/>
    <property type="molecule type" value="Genomic_DNA"/>
</dbReference>
<dbReference type="Proteomes" id="UP000000488">
    <property type="component" value="Chromosome"/>
</dbReference>
<reference evidence="1 2" key="1">
    <citation type="journal article" date="2011" name="J. Bacteriol.">
        <title>Genome sequence of the halotolerant marine bacterium Myxococcus fulvus HW-1.</title>
        <authorList>
            <person name="Li Z.F."/>
            <person name="Li X."/>
            <person name="Liu H."/>
            <person name="Liu X."/>
            <person name="Han K."/>
            <person name="Wu Z.H."/>
            <person name="Hu W."/>
            <person name="Li F.F."/>
            <person name="Li Y.Z."/>
        </authorList>
    </citation>
    <scope>NUCLEOTIDE SEQUENCE [LARGE SCALE GENOMIC DNA]</scope>
    <source>
        <strain evidence="2">ATCC BAA-855 / HW-1</strain>
    </source>
</reference>
<dbReference type="AlphaFoldDB" id="F8CK89"/>
<evidence type="ECO:0000313" key="1">
    <source>
        <dbReference type="EMBL" id="AEI67645.1"/>
    </source>
</evidence>
<protein>
    <submittedName>
        <fullName evidence="1">Uncharacterized protein</fullName>
    </submittedName>
</protein>
<evidence type="ECO:0000313" key="2">
    <source>
        <dbReference type="Proteomes" id="UP000000488"/>
    </source>
</evidence>
<accession>F8CK89</accession>
<proteinExistence type="predicted"/>
<organism evidence="1 2">
    <name type="scientific">Myxococcus fulvus (strain ATCC BAA-855 / HW-1)</name>
    <dbReference type="NCBI Taxonomy" id="483219"/>
    <lineage>
        <taxon>Bacteria</taxon>
        <taxon>Pseudomonadati</taxon>
        <taxon>Myxococcota</taxon>
        <taxon>Myxococcia</taxon>
        <taxon>Myxococcales</taxon>
        <taxon>Cystobacterineae</taxon>
        <taxon>Myxococcaceae</taxon>
        <taxon>Myxococcus</taxon>
    </lineage>
</organism>